<feature type="domain" description="RapA2 cadherin-like" evidence="3">
    <location>
        <begin position="3317"/>
        <end position="3379"/>
    </location>
</feature>
<feature type="domain" description="LapA adhesin" evidence="4">
    <location>
        <begin position="2073"/>
        <end position="2171"/>
    </location>
</feature>
<evidence type="ECO:0000256" key="1">
    <source>
        <dbReference type="ARBA" id="ARBA00022837"/>
    </source>
</evidence>
<evidence type="ECO:0008006" key="7">
    <source>
        <dbReference type="Google" id="ProtNLM"/>
    </source>
</evidence>
<feature type="domain" description="LapA adhesin" evidence="4">
    <location>
        <begin position="873"/>
        <end position="971"/>
    </location>
</feature>
<gene>
    <name evidence="5" type="ORF">PS880_05916</name>
</gene>
<feature type="domain" description="LapA adhesin" evidence="4">
    <location>
        <begin position="1373"/>
        <end position="1471"/>
    </location>
</feature>
<feature type="domain" description="LapA adhesin" evidence="4">
    <location>
        <begin position="1675"/>
        <end position="1771"/>
    </location>
</feature>
<dbReference type="InterPro" id="IPR047777">
    <property type="entry name" value="LapA-like_RM"/>
</dbReference>
<dbReference type="InterPro" id="IPR040853">
    <property type="entry name" value="RapA2_cadherin-like"/>
</dbReference>
<feature type="domain" description="LapA adhesin" evidence="4">
    <location>
        <begin position="1973"/>
        <end position="2071"/>
    </location>
</feature>
<dbReference type="PROSITE" id="PS00330">
    <property type="entry name" value="HEMOLYSIN_CALCIUM"/>
    <property type="match status" value="3"/>
</dbReference>
<feature type="domain" description="LapA adhesin" evidence="4">
    <location>
        <begin position="473"/>
        <end position="570"/>
    </location>
</feature>
<feature type="domain" description="RapA2 cadherin-like" evidence="3">
    <location>
        <begin position="3215"/>
        <end position="3293"/>
    </location>
</feature>
<dbReference type="Gene3D" id="2.150.10.10">
    <property type="entry name" value="Serralysin-like metalloprotease, C-terminal"/>
    <property type="match status" value="2"/>
</dbReference>
<dbReference type="InterPro" id="IPR018511">
    <property type="entry name" value="Hemolysin-typ_Ca-bd_CS"/>
</dbReference>
<feature type="domain" description="LapA adhesin" evidence="4">
    <location>
        <begin position="1775"/>
        <end position="1870"/>
    </location>
</feature>
<proteinExistence type="predicted"/>
<accession>A0A5E7Q9Q0</accession>
<feature type="domain" description="LapA adhesin" evidence="4">
    <location>
        <begin position="573"/>
        <end position="670"/>
    </location>
</feature>
<dbReference type="Pfam" id="PF17803">
    <property type="entry name" value="Cadherin_4"/>
    <property type="match status" value="2"/>
</dbReference>
<dbReference type="InterPro" id="IPR046779">
    <property type="entry name" value="LapA_adhesin_dom"/>
</dbReference>
<feature type="domain" description="LapA adhesin" evidence="4">
    <location>
        <begin position="1074"/>
        <end position="1171"/>
    </location>
</feature>
<evidence type="ECO:0000313" key="5">
    <source>
        <dbReference type="EMBL" id="VVP58439.1"/>
    </source>
</evidence>
<feature type="compositionally biased region" description="Low complexity" evidence="2">
    <location>
        <begin position="66"/>
        <end position="75"/>
    </location>
</feature>
<evidence type="ECO:0000313" key="6">
    <source>
        <dbReference type="Proteomes" id="UP000375525"/>
    </source>
</evidence>
<dbReference type="OrthoDB" id="9813456at2"/>
<feature type="domain" description="LapA adhesin" evidence="4">
    <location>
        <begin position="1174"/>
        <end position="1271"/>
    </location>
</feature>
<feature type="domain" description="LapA adhesin" evidence="4">
    <location>
        <begin position="2573"/>
        <end position="2671"/>
    </location>
</feature>
<feature type="domain" description="LapA adhesin" evidence="4">
    <location>
        <begin position="273"/>
        <end position="370"/>
    </location>
</feature>
<feature type="domain" description="LapA adhesin" evidence="4">
    <location>
        <begin position="173"/>
        <end position="271"/>
    </location>
</feature>
<feature type="domain" description="LapA adhesin" evidence="4">
    <location>
        <begin position="373"/>
        <end position="470"/>
    </location>
</feature>
<name>A0A5E7Q9Q0_PSEFL</name>
<feature type="domain" description="LapA adhesin" evidence="4">
    <location>
        <begin position="2274"/>
        <end position="2371"/>
    </location>
</feature>
<dbReference type="GO" id="GO:0005509">
    <property type="term" value="F:calcium ion binding"/>
    <property type="evidence" value="ECO:0007669"/>
    <property type="project" value="InterPro"/>
</dbReference>
<evidence type="ECO:0000259" key="3">
    <source>
        <dbReference type="Pfam" id="PF17803"/>
    </source>
</evidence>
<dbReference type="SUPFAM" id="SSF51120">
    <property type="entry name" value="beta-Roll"/>
    <property type="match status" value="1"/>
</dbReference>
<organism evidence="5 6">
    <name type="scientific">Pseudomonas fluorescens</name>
    <dbReference type="NCBI Taxonomy" id="294"/>
    <lineage>
        <taxon>Bacteria</taxon>
        <taxon>Pseudomonadati</taxon>
        <taxon>Pseudomonadota</taxon>
        <taxon>Gammaproteobacteria</taxon>
        <taxon>Pseudomonadales</taxon>
        <taxon>Pseudomonadaceae</taxon>
        <taxon>Pseudomonas</taxon>
    </lineage>
</organism>
<dbReference type="InterPro" id="IPR001343">
    <property type="entry name" value="Hemolysn_Ca-bd"/>
</dbReference>
<feature type="domain" description="LapA adhesin" evidence="4">
    <location>
        <begin position="1574"/>
        <end position="1671"/>
    </location>
</feature>
<dbReference type="Pfam" id="PF17963">
    <property type="entry name" value="Big_9"/>
    <property type="match status" value="1"/>
</dbReference>
<feature type="domain" description="LapA adhesin" evidence="4">
    <location>
        <begin position="2473"/>
        <end position="2571"/>
    </location>
</feature>
<dbReference type="NCBIfam" id="TIGR03661">
    <property type="entry name" value="T1SS_VCA0849"/>
    <property type="match status" value="1"/>
</dbReference>
<dbReference type="PRINTS" id="PR00313">
    <property type="entry name" value="CABNDNGRPT"/>
</dbReference>
<feature type="domain" description="LapA adhesin" evidence="4">
    <location>
        <begin position="1273"/>
        <end position="1371"/>
    </location>
</feature>
<feature type="domain" description="LapA adhesin" evidence="4">
    <location>
        <begin position="1873"/>
        <end position="1971"/>
    </location>
</feature>
<feature type="domain" description="LapA adhesin" evidence="4">
    <location>
        <begin position="973"/>
        <end position="1071"/>
    </location>
</feature>
<sequence>MSSVVAIVKSIVGQVFAVSPEGVRRVLVEGDRLFVGDQVDTGAAGAVTLELADGQSLDLGRDTQWSGSAPDSSSSLAEATAQAAPSVEELQQAIVAGADPTKDLEATAAGPTAAGTGGAAGGGHSFVMLDATAGRVDPTIGFPTAGFGTAALAAQDTVDGQTADTNPTVQRDSTLSLSASPTITEAGGVLAYTATLTQAPLTDLTITLSNGSVIVIQAGQLSGTVSVPLAPNDTVYNDPTQIDVTVTGTTGGNGIIVTPPTTPAVTQVTDTVDATTVTLTAGANVTEGSVITYTATLTNPAQTPVTVTLSNGSVITIDAGNTTGTVNVPTAANDVYKNGSIVTTTITGATGGNFENLVPNPTPVVTTITDSIDNTGLSLTATGSIVEGGPITYTATLTNPAGTPMTVTLSNGSVITIEAGKTTGSVIVDTANNDVYNNGSNVSTTITGTTGGNFEQLTPSAEPALTTITDSVDNTGLSLTATGSIVEGGQITYTATLTNPAGTPMTVTLSNGSVINIEAGKTTGSVIVDTANNDVYNNGSTVSTTITGTTGGNFEQLTPSVEPALTTITDSVDNTGLSLTATGSIVEGGQITYTATLTNPAGTPMTVTLSNGSVITIEAGKTTGSVIVDTANNDVYNNGSTVSTTITGTTGGNFEQLTPSAEPALTTITDSRDDTGLSLSASSEVAEGGQILYTATLTNPAGTPVTVTLSNGAVITIAAGATTGSVSVPAPADDVYKDAGKIEVTIQDAAGGNFENLITDSAAAVTSVTDTLDTSTVSLTATSDVAEGGTVVYTASVTAPVTGSPVVVTLSNGQSIIIPVGESSASVNFTAPNDVLAGGAALRVKIDDATGGNYEKLDVDGTSVNTSVTDTPDTTTVSLSATESIAEGGSIVYTANLTNAAGTAMTVTLSNGAVINIAAGATSGSVTFAAPTDDVYKDAGNVEVTIKETTGGNFENLVADNTPAVTEVTDTVDATTVSLTATGNVNEGGSIIYTATLSNAAGTPVTVTLSNGATINIDAGKTTGTVKVDAPKDDVYKDAGKVEVTIKDAAGGNFENLVKDPTPAVTNVADTTNTTRLTLSADTVVLEGSHITYTATLTHAAQTPVTVHLSNGETITIAAGKTSGSVTIAAPSDDVYRDTGLLAVKMTDASGGNFEKLDVSNVPAITIVFDTINTTVLSLSASSTVNEGGQITYTATLTNPTDTAMTVKLSNGAVINIAAGAASGSVNFAAPADTPYIDGGKVAAIIIGHNGGNFENVAVNYAPAVTSVTDTADTTGLKLSATSSVGEGGSIVYTATLTNAAGSAMSVTLSNGAVIQIAKGALTGSVNYAAPSDDVYKDAGKVEASITKTTGGNFENLVADTTPAVTEVTDTVDATTVSLTATGNVNEGGSIIYTATLTNAAGTPVTVTLSNGATINIDAGKTTGTVKVDAPKDDVYKDAGKVEVTIKDAAGGNFENLVKDPTPAVTNVADTTNTTRLTLSADLLVLEGSQITYTATLNHAAQTPLTVQLSNGESITIAAGKTSGSVTFAAPKDDVYKDAGKVEVTIKETTGGNFEKLDVSDAPATTFVLDTINTTLLSLSASNTVNEGGQITYTATLTNPTDTAMTVKLSNGAVINIAAGKASGSVNFAAPADTPYVDGGKVAAIIVDHSGGNFENVAVNYSPAVTTVKDTQTDTGLSLSASPEVAEGGSIVYTATLTNAAGTAMFVTLSNGAVIHIAKGALTGSVNYAAPKDDVYKDAGQVQANITKTIGGDFENLVADKTPAVTNVTDTINNSTVSLTTTSSVAEGGTVVYTASVTAPVTGSPVVVALSNGQSIIIPVGESSASVNYTAPNDALAGGATLSVKIDGTTGGNYENLVANQTPAVTSVTDVKDTTTISLSATDSVAEGGSIVYTATLTNAAGTPVIVNLSNGAAITIAAGATVGTVTVKAPADDVYKDAGMVEVTIKDTTGGNFENLVPSTAAAVTNVTDTLDTSTVTLTATSSVAEGGTVVYTASVTAPVTGSPVVVTLANGQTITIPVGESSATANALASNDVLSGHAPVVNSITGVSGGNYEKLVADPTPVSTTVTDTVDTTTVSLTATGNVNEGGSIVYTATLTNPAGTPVTVTLSNGATITIDAGKTTGTVKVDAPKDDVYKDAGKVEVTIKEASGGNFESLVPSTVPAVTNVADTTNITRLTLSADLLVAEGSHITYTATLTHAAQTEVTVTLSNGESITIAAGKTSGSVTIAAPSDDVYRDADLLTVKMTDAQGGNFEQLNVSKIPVTTIVVDTINTTVLSLSASNTVSEGGQITYTATLTNPTDTAMTVKLSNGAVIQIAAGEASGSINIAAPADTPYLDGGKVAAIIVSQSSGNFENVAVNYTPAVTTVTDTTDTTGLSLSATPSVAEGGSIVYTATLTHAAGSAMSVTLSNGAVIHIAKDALTGSVNYAAPKDDVYNDAGHVQASITKTTGGDFENLVADKTPAVTDVTDTIDTTTVSLTATGSVAEGGTVVYTASVNAPVTGSPLVVTLSNQQTITIAVGESSASVNYTAPNDALAGGATLSVRIDGTTGGNYENLVANDTPAVTSVTDTTDTTSLTLSASGSVQEGGQIVYTATLSHAAGSDMTVKLSNGAIITILKDAVSGQVSVDAPKDDVYVDAGKVTASIDQVTGGKFESLVPDTSLVSTNITDTLNDVVAKLTVDNSSVTEGGQVTYTVTLTNADGLPVNKHGALVFTLSDGTKVNIAANELSGSTVVTTTDNHLVNQPVTVVNQLTGVSGTHEYEHLVLGTDTTSVTLLDNDHAPVSAGGAVSGVEDTDITLSWNDFHVSDVDNDSPLGITITEVMTRTPGQESVGGALLFNGAPVTVGQTISQADIAAGKLTFRPAPNESGVDAYGGSGIGNKAADYAQIKFKPTDGFNLGTEATLKIDIAPVTDKPTVTIDSNAVTSTGLIKDVWTGLAGLGTVGTGAPTDTLKSVIDAAGNPNSSNTVTNVQSSADVAAGTASKTSGLIYLEAGKSYTFSGSADDSLLVTIGGKNVASALWSKGPSITSTDGAFTPTTSGYYTIDIYHHNQNGAGNYDVNLKVGTGPVRDLSSAGVPIYTGVADLIKAGVTVSDLHGSNGKGFYEGYKLNEGAEDTTIHLSAINAVLTDNDGSESLSVKISGIPAGSVITDGTPGHTFTSTGTGTFGVANVTGWNLATLKLTPPTNFNGDINLTVTATAQDGNSTPVSTSVPLVVHVTPVDDPSVLTADTNTVAEDHGATGNVLSNDGDVDNTLSVATFTVQGVTNPFNAGQIATITGVGTVTISANGNYTFTPAENWNGAVPTVTYTTNTGSTNTLNISVTPVNDAPTVHSTSASGNEDQLIAVQLGGNDIDGNVDHFSLTSLPANGVFYADAAGTIALTTSSVISATANGATVYFKPTADWSGTTHFTYSSTDNLGMPSASSATGTIVVAPVTDTPSLSLTGGGIVVSTDLQEVALNSGHADVDVSKLGGGVWHTDNNGGMVEIGKASVYGAGGDNQVIELERNSGDVSNLYTEIATKAGTTYNVSLDYAPRAGVDNSLINVYWGGQLIGTLNSATAGMQHYSFDIPVTVDGSQKLEFRAGDNNSLGGVLDNINVTQVLNSGLEDNAILLSTIQARTNDADGSESLRITLSDLPAGSTLTDGTDIHSFNAAAGSTSVDITGWNLSTLKLTPPANYSGDINLTVTATAKDGDAQSVSTSLPLVVHVAAVNDPSVLTGDTNTVAEDHVAIGNVLGNDIDVDNTLSVATFAVQGVTGTFTAGQFAPIAGFGTVTIAANGDYSFTPAANWSGKVPTVTYTTNTGSSSTLDISVRAVADAPIVSATTTQVAENGSIALGLTVTSVDKDGSETQTITQIGGISAGATLTDGTHTFTGTTGHSVADLSGWDVSKLSYTPAPYATGTNTLTVTAVSQEKQGDSASITTDTPITITINPADYNWINGNEIHNDNDHITGGAGNDLLFGDLVNFNGVAGEGYQAMQAFVAKATGVDVSKVTTSNVHQYVTEHYSEFDATATHEGNDHLMGEAGNDILFGSGGNDHLYGGTGNDILLASSGNDRLIGDQGNDILVGGTGNDTLIGGLENDIPTGGLDNDTLIGGQGNDTLTGGSGADTFVWKAGDTGTDVIKDFNASQGDRIDLRDLLQNESGSTIDNFLKITTVGGVSSLEVNSAGQFNSTNAAAAKADVTIKLEGNNWSSANLHNLIAGSDPTIKVDHNNS</sequence>
<dbReference type="NCBIfam" id="NF033682">
    <property type="entry name" value="retention_LapA"/>
    <property type="match status" value="1"/>
</dbReference>
<feature type="domain" description="LapA adhesin" evidence="4">
    <location>
        <begin position="1474"/>
        <end position="1571"/>
    </location>
</feature>
<dbReference type="InterPro" id="IPR011049">
    <property type="entry name" value="Serralysin-like_metalloprot_C"/>
</dbReference>
<dbReference type="EMBL" id="CABVIH010000043">
    <property type="protein sequence ID" value="VVP58439.1"/>
    <property type="molecule type" value="Genomic_DNA"/>
</dbReference>
<protein>
    <recommendedName>
        <fullName evidence="7">Large adhesive protein</fullName>
    </recommendedName>
</protein>
<feature type="domain" description="LapA adhesin" evidence="4">
    <location>
        <begin position="673"/>
        <end position="771"/>
    </location>
</feature>
<dbReference type="Gene3D" id="2.60.40.1200">
    <property type="match status" value="2"/>
</dbReference>
<feature type="domain" description="LapA adhesin" evidence="4">
    <location>
        <begin position="2373"/>
        <end position="2471"/>
    </location>
</feature>
<evidence type="ECO:0000256" key="2">
    <source>
        <dbReference type="SAM" id="MobiDB-lite"/>
    </source>
</evidence>
<dbReference type="Pfam" id="PF20579">
    <property type="entry name" value="LapA"/>
    <property type="match status" value="26"/>
</dbReference>
<feature type="domain" description="LapA adhesin" evidence="4">
    <location>
        <begin position="2175"/>
        <end position="2271"/>
    </location>
</feature>
<keyword evidence="1" id="KW-0106">Calcium</keyword>
<dbReference type="InterPro" id="IPR019960">
    <property type="entry name" value="T1SS_VCA0849"/>
</dbReference>
<dbReference type="Proteomes" id="UP000375525">
    <property type="component" value="Unassembled WGS sequence"/>
</dbReference>
<evidence type="ECO:0000259" key="4">
    <source>
        <dbReference type="Pfam" id="PF20579"/>
    </source>
</evidence>
<feature type="region of interest" description="Disordered" evidence="2">
    <location>
        <begin position="61"/>
        <end position="83"/>
    </location>
</feature>
<feature type="domain" description="LapA adhesin" evidence="4">
    <location>
        <begin position="2681"/>
        <end position="2776"/>
    </location>
</feature>
<feature type="domain" description="LapA adhesin" evidence="4">
    <location>
        <begin position="773"/>
        <end position="871"/>
    </location>
</feature>
<reference evidence="5 6" key="1">
    <citation type="submission" date="2019-09" db="EMBL/GenBank/DDBJ databases">
        <authorList>
            <person name="Chandra G."/>
            <person name="Truman W A."/>
        </authorList>
    </citation>
    <scope>NUCLEOTIDE SEQUENCE [LARGE SCALE GENOMIC DNA]</scope>
    <source>
        <strain evidence="5">PS880</strain>
    </source>
</reference>
<dbReference type="Pfam" id="PF00353">
    <property type="entry name" value="HemolysinCabind"/>
    <property type="match status" value="4"/>
</dbReference>